<keyword evidence="4 6" id="KW-1133">Transmembrane helix</keyword>
<dbReference type="VEuPathDB" id="FungiDB:BO70DRAFT_362506"/>
<dbReference type="OrthoDB" id="5294024at2759"/>
<dbReference type="PANTHER" id="PTHR42038:SF2">
    <property type="entry name" value="TERPENE CYCLASE AUSL"/>
    <property type="match status" value="1"/>
</dbReference>
<dbReference type="GeneID" id="37065559"/>
<reference evidence="7 8" key="1">
    <citation type="submission" date="2016-12" db="EMBL/GenBank/DDBJ databases">
        <title>The genomes of Aspergillus section Nigri reveals drivers in fungal speciation.</title>
        <authorList>
            <consortium name="DOE Joint Genome Institute"/>
            <person name="Vesth T.C."/>
            <person name="Nybo J."/>
            <person name="Theobald S."/>
            <person name="Brandl J."/>
            <person name="Frisvad J.C."/>
            <person name="Nielsen K.F."/>
            <person name="Lyhne E.K."/>
            <person name="Kogle M.E."/>
            <person name="Kuo A."/>
            <person name="Riley R."/>
            <person name="Clum A."/>
            <person name="Nolan M."/>
            <person name="Lipzen A."/>
            <person name="Salamov A."/>
            <person name="Henrissat B."/>
            <person name="Wiebenga A."/>
            <person name="De Vries R.P."/>
            <person name="Grigoriev I.V."/>
            <person name="Mortensen U.H."/>
            <person name="Andersen M.R."/>
            <person name="Baker S.E."/>
        </authorList>
    </citation>
    <scope>NUCLEOTIDE SEQUENCE [LARGE SCALE GENOMIC DNA]</scope>
    <source>
        <strain evidence="7 8">CBS 117.55</strain>
    </source>
</reference>
<evidence type="ECO:0000256" key="5">
    <source>
        <dbReference type="ARBA" id="ARBA00023136"/>
    </source>
</evidence>
<feature type="transmembrane region" description="Helical" evidence="6">
    <location>
        <begin position="76"/>
        <end position="94"/>
    </location>
</feature>
<feature type="transmembrane region" description="Helical" evidence="6">
    <location>
        <begin position="15"/>
        <end position="38"/>
    </location>
</feature>
<evidence type="ECO:0000313" key="7">
    <source>
        <dbReference type="EMBL" id="PWY80555.1"/>
    </source>
</evidence>
<sequence length="191" mass="22395">MPTFYEVPPPHVPEFWTTIPKITFPVGAWLWVLSYILLARETFRSKSYGMPIFAMANNFAWEIIYGFFYQDLLSKQIVSTIWAIVDAIMAYGTVKYGRNEWKHTPIVERNLGKIIIAFLAWCLWGHWAFMNWYLNYNIAHKKGKFYLGVEGPDQTELKWWSGEIAQMTLSVTSLMQLIMRQHTGGVTWAIW</sequence>
<proteinExistence type="inferred from homology"/>
<dbReference type="GO" id="GO:0016020">
    <property type="term" value="C:membrane"/>
    <property type="evidence" value="ECO:0007669"/>
    <property type="project" value="UniProtKB-SubCell"/>
</dbReference>
<evidence type="ECO:0000256" key="6">
    <source>
        <dbReference type="SAM" id="Phobius"/>
    </source>
</evidence>
<organism evidence="7 8">
    <name type="scientific">Aspergillus heteromorphus CBS 117.55</name>
    <dbReference type="NCBI Taxonomy" id="1448321"/>
    <lineage>
        <taxon>Eukaryota</taxon>
        <taxon>Fungi</taxon>
        <taxon>Dikarya</taxon>
        <taxon>Ascomycota</taxon>
        <taxon>Pezizomycotina</taxon>
        <taxon>Eurotiomycetes</taxon>
        <taxon>Eurotiomycetidae</taxon>
        <taxon>Eurotiales</taxon>
        <taxon>Aspergillaceae</taxon>
        <taxon>Aspergillus</taxon>
        <taxon>Aspergillus subgen. Circumdati</taxon>
    </lineage>
</organism>
<comment type="subcellular location">
    <subcellularLocation>
        <location evidence="1">Membrane</location>
        <topology evidence="1">Multi-pass membrane protein</topology>
    </subcellularLocation>
</comment>
<feature type="transmembrane region" description="Helical" evidence="6">
    <location>
        <begin position="114"/>
        <end position="134"/>
    </location>
</feature>
<comment type="caution">
    <text evidence="7">The sequence shown here is derived from an EMBL/GenBank/DDBJ whole genome shotgun (WGS) entry which is preliminary data.</text>
</comment>
<dbReference type="Proteomes" id="UP000247233">
    <property type="component" value="Unassembled WGS sequence"/>
</dbReference>
<keyword evidence="3 6" id="KW-0812">Transmembrane</keyword>
<evidence type="ECO:0000313" key="8">
    <source>
        <dbReference type="Proteomes" id="UP000247233"/>
    </source>
</evidence>
<dbReference type="Pfam" id="PF25129">
    <property type="entry name" value="Pyr4-TMTC"/>
    <property type="match status" value="1"/>
</dbReference>
<dbReference type="EMBL" id="MSFL01000014">
    <property type="protein sequence ID" value="PWY80555.1"/>
    <property type="molecule type" value="Genomic_DNA"/>
</dbReference>
<dbReference type="AlphaFoldDB" id="A0A317W3H1"/>
<keyword evidence="8" id="KW-1185">Reference proteome</keyword>
<dbReference type="InterPro" id="IPR039020">
    <property type="entry name" value="PaxB-like"/>
</dbReference>
<keyword evidence="5 6" id="KW-0472">Membrane</keyword>
<dbReference type="GO" id="GO:0016829">
    <property type="term" value="F:lyase activity"/>
    <property type="evidence" value="ECO:0007669"/>
    <property type="project" value="InterPro"/>
</dbReference>
<comment type="similarity">
    <text evidence="2">Belongs to the paxB family.</text>
</comment>
<accession>A0A317W3H1</accession>
<evidence type="ECO:0000256" key="1">
    <source>
        <dbReference type="ARBA" id="ARBA00004141"/>
    </source>
</evidence>
<evidence type="ECO:0000256" key="3">
    <source>
        <dbReference type="ARBA" id="ARBA00022692"/>
    </source>
</evidence>
<dbReference type="RefSeq" id="XP_025398858.1">
    <property type="nucleotide sequence ID" value="XM_025543322.1"/>
</dbReference>
<evidence type="ECO:0000256" key="2">
    <source>
        <dbReference type="ARBA" id="ARBA00006757"/>
    </source>
</evidence>
<name>A0A317W3H1_9EURO</name>
<protein>
    <submittedName>
        <fullName evidence="7">Uncharacterized protein</fullName>
    </submittedName>
</protein>
<dbReference type="PANTHER" id="PTHR42038">
    <property type="match status" value="1"/>
</dbReference>
<gene>
    <name evidence="7" type="ORF">BO70DRAFT_362506</name>
</gene>
<evidence type="ECO:0000256" key="4">
    <source>
        <dbReference type="ARBA" id="ARBA00022989"/>
    </source>
</evidence>